<accession>A0A0A6PA62</accession>
<dbReference type="InterPro" id="IPR027417">
    <property type="entry name" value="P-loop_NTPase"/>
</dbReference>
<dbReference type="Proteomes" id="UP000030428">
    <property type="component" value="Unassembled WGS sequence"/>
</dbReference>
<gene>
    <name evidence="6" type="ORF">PN36_25855</name>
</gene>
<feature type="domain" description="Bacterial type II secretion system protein E" evidence="4">
    <location>
        <begin position="174"/>
        <end position="557"/>
    </location>
</feature>
<evidence type="ECO:0000256" key="1">
    <source>
        <dbReference type="ARBA" id="ARBA00006611"/>
    </source>
</evidence>
<dbReference type="EMBL" id="JSZA02000146">
    <property type="protein sequence ID" value="KHD07242.1"/>
    <property type="molecule type" value="Genomic_DNA"/>
</dbReference>
<dbReference type="InterPro" id="IPR007831">
    <property type="entry name" value="T2SS_GspE_N"/>
</dbReference>
<dbReference type="GO" id="GO:0005886">
    <property type="term" value="C:plasma membrane"/>
    <property type="evidence" value="ECO:0007669"/>
    <property type="project" value="TreeGrafter"/>
</dbReference>
<reference evidence="6 7" key="1">
    <citation type="journal article" date="2016" name="Front. Microbiol.">
        <title>Single-Cell (Meta-)Genomics of a Dimorphic Candidatus Thiomargarita nelsonii Reveals Genomic Plasticity.</title>
        <authorList>
            <person name="Flood B.E."/>
            <person name="Fliss P."/>
            <person name="Jones D.S."/>
            <person name="Dick G.J."/>
            <person name="Jain S."/>
            <person name="Kaster A.K."/>
            <person name="Winkel M."/>
            <person name="Mussmann M."/>
            <person name="Bailey J."/>
        </authorList>
    </citation>
    <scope>NUCLEOTIDE SEQUENCE [LARGE SCALE GENOMIC DNA]</scope>
    <source>
        <strain evidence="6">Hydrate Ridge</strain>
    </source>
</reference>
<dbReference type="InterPro" id="IPR037257">
    <property type="entry name" value="T2SS_E_N_sf"/>
</dbReference>
<feature type="domain" description="Type II secretion system protein GspE N-terminal" evidence="5">
    <location>
        <begin position="71"/>
        <end position="145"/>
    </location>
</feature>
<evidence type="ECO:0000259" key="4">
    <source>
        <dbReference type="Pfam" id="PF00437"/>
    </source>
</evidence>
<keyword evidence="2" id="KW-0547">Nucleotide-binding</keyword>
<evidence type="ECO:0000256" key="2">
    <source>
        <dbReference type="ARBA" id="ARBA00022741"/>
    </source>
</evidence>
<dbReference type="GO" id="GO:0016887">
    <property type="term" value="F:ATP hydrolysis activity"/>
    <property type="evidence" value="ECO:0007669"/>
    <property type="project" value="TreeGrafter"/>
</dbReference>
<dbReference type="SUPFAM" id="SSF52540">
    <property type="entry name" value="P-loop containing nucleoside triphosphate hydrolases"/>
    <property type="match status" value="1"/>
</dbReference>
<dbReference type="Gene3D" id="3.40.50.300">
    <property type="entry name" value="P-loop containing nucleotide triphosphate hydrolases"/>
    <property type="match status" value="1"/>
</dbReference>
<evidence type="ECO:0000259" key="5">
    <source>
        <dbReference type="Pfam" id="PF05157"/>
    </source>
</evidence>
<dbReference type="Gene3D" id="3.30.450.90">
    <property type="match status" value="1"/>
</dbReference>
<comment type="similarity">
    <text evidence="1">Belongs to the GSP E family.</text>
</comment>
<dbReference type="CDD" id="cd01129">
    <property type="entry name" value="PulE-GspE-like"/>
    <property type="match status" value="1"/>
</dbReference>
<dbReference type="Pfam" id="PF00437">
    <property type="entry name" value="T2SSE"/>
    <property type="match status" value="1"/>
</dbReference>
<keyword evidence="3" id="KW-0067">ATP-binding</keyword>
<organism evidence="6 7">
    <name type="scientific">Candidatus Thiomargarita nelsonii</name>
    <dbReference type="NCBI Taxonomy" id="1003181"/>
    <lineage>
        <taxon>Bacteria</taxon>
        <taxon>Pseudomonadati</taxon>
        <taxon>Pseudomonadota</taxon>
        <taxon>Gammaproteobacteria</taxon>
        <taxon>Thiotrichales</taxon>
        <taxon>Thiotrichaceae</taxon>
        <taxon>Thiomargarita</taxon>
    </lineage>
</organism>
<dbReference type="SUPFAM" id="SSF160246">
    <property type="entry name" value="EspE N-terminal domain-like"/>
    <property type="match status" value="1"/>
</dbReference>
<dbReference type="PANTHER" id="PTHR30258">
    <property type="entry name" value="TYPE II SECRETION SYSTEM PROTEIN GSPE-RELATED"/>
    <property type="match status" value="1"/>
</dbReference>
<dbReference type="Pfam" id="PF05157">
    <property type="entry name" value="MshEN"/>
    <property type="match status" value="1"/>
</dbReference>
<evidence type="ECO:0000313" key="7">
    <source>
        <dbReference type="Proteomes" id="UP000030428"/>
    </source>
</evidence>
<protein>
    <submittedName>
        <fullName evidence="6">General secretion pathway protein GspE</fullName>
    </submittedName>
</protein>
<keyword evidence="7" id="KW-1185">Reference proteome</keyword>
<evidence type="ECO:0000256" key="3">
    <source>
        <dbReference type="ARBA" id="ARBA00022840"/>
    </source>
</evidence>
<evidence type="ECO:0000313" key="6">
    <source>
        <dbReference type="EMBL" id="KHD07242.1"/>
    </source>
</evidence>
<dbReference type="GO" id="GO:0005524">
    <property type="term" value="F:ATP binding"/>
    <property type="evidence" value="ECO:0007669"/>
    <property type="project" value="UniProtKB-KW"/>
</dbReference>
<dbReference type="InterPro" id="IPR001482">
    <property type="entry name" value="T2SS/T4SS_dom"/>
</dbReference>
<name>A0A0A6PA62_9GAMM</name>
<proteinExistence type="inferred from homology"/>
<dbReference type="PANTHER" id="PTHR30258:SF1">
    <property type="entry name" value="PROTEIN TRANSPORT PROTEIN HOFB HOMOLOG"/>
    <property type="match status" value="1"/>
</dbReference>
<comment type="caution">
    <text evidence="6">The sequence shown here is derived from an EMBL/GenBank/DDBJ whole genome shotgun (WGS) entry which is preliminary data.</text>
</comment>
<sequence length="561" mass="62985">MPAQEDYQSQITGFPQTLITLDLLSETDAIKAIEQSQAEGISFVTYLVNHKLVNYSTLARTLSEEFGFPLIERIEFNPDIIKLLNKKLLEQHKVLPLFKREQRLFVAIFDPTNLDALDEIQIHTKTPVEPMIAEADKLEPFIERALNLFDETELDDGELEDDVDEKTIALLPEVPVVKLVNSLLFKAIKMGGSELHFEPYDKFYRVRFRVDGVLRVVAKPTSANFRKMVARIKLMSHLDVDKQHVPQKGRIKVKISTKKYIDFLVITCPSLWGENIVMRIIDSSPANLNIDILGFDEEQKQLYLQALANPHGMILVTGPTGSGKTISLYTGINILNKEDVKISTAEETVEINLPGVNHLQIDEKNGITFAEAIRTFIAQGTDIIVVSEIRDIETAQLAIKAAQSGQMILSTRHTNDTAPQTLTRLVHIGISPFEMAEAVRLVIAQRLCRRLCRCKIEQEIPEMRLQSLGFDKDEISELKLYGPGGCEECGGSGYKGRVGIYQVMPISEAMKHLLLIMEGRNAIALADQARNEGIADLRESGLKKVKEGLTSLEELDRVIKN</sequence>
<dbReference type="Gene3D" id="3.30.300.160">
    <property type="entry name" value="Type II secretion system, protein E, N-terminal domain"/>
    <property type="match status" value="1"/>
</dbReference>
<dbReference type="AlphaFoldDB" id="A0A0A6PA62"/>